<protein>
    <submittedName>
        <fullName evidence="2">Uncharacterized protein</fullName>
    </submittedName>
</protein>
<keyword evidence="1" id="KW-1133">Transmembrane helix</keyword>
<organism evidence="2 3">
    <name type="scientific">Folsomia candida</name>
    <name type="common">Springtail</name>
    <dbReference type="NCBI Taxonomy" id="158441"/>
    <lineage>
        <taxon>Eukaryota</taxon>
        <taxon>Metazoa</taxon>
        <taxon>Ecdysozoa</taxon>
        <taxon>Arthropoda</taxon>
        <taxon>Hexapoda</taxon>
        <taxon>Collembola</taxon>
        <taxon>Entomobryomorpha</taxon>
        <taxon>Isotomoidea</taxon>
        <taxon>Isotomidae</taxon>
        <taxon>Proisotominae</taxon>
        <taxon>Folsomia</taxon>
    </lineage>
</organism>
<proteinExistence type="predicted"/>
<keyword evidence="1" id="KW-0472">Membrane</keyword>
<dbReference type="AlphaFoldDB" id="A0A226F4Q4"/>
<dbReference type="OMA" id="WNIKAYL"/>
<dbReference type="OrthoDB" id="7771330at2759"/>
<gene>
    <name evidence="2" type="ORF">Fcan01_00619</name>
</gene>
<dbReference type="EMBL" id="LNIX01000001">
    <property type="protein sequence ID" value="OXA64171.1"/>
    <property type="molecule type" value="Genomic_DNA"/>
</dbReference>
<keyword evidence="3" id="KW-1185">Reference proteome</keyword>
<evidence type="ECO:0000256" key="1">
    <source>
        <dbReference type="SAM" id="Phobius"/>
    </source>
</evidence>
<feature type="transmembrane region" description="Helical" evidence="1">
    <location>
        <begin position="26"/>
        <end position="48"/>
    </location>
</feature>
<evidence type="ECO:0000313" key="2">
    <source>
        <dbReference type="EMBL" id="OXA64171.1"/>
    </source>
</evidence>
<dbReference type="Proteomes" id="UP000198287">
    <property type="component" value="Unassembled WGS sequence"/>
</dbReference>
<reference evidence="2 3" key="1">
    <citation type="submission" date="2015-12" db="EMBL/GenBank/DDBJ databases">
        <title>The genome of Folsomia candida.</title>
        <authorList>
            <person name="Faddeeva A."/>
            <person name="Derks M.F."/>
            <person name="Anvar Y."/>
            <person name="Smit S."/>
            <person name="Van Straalen N."/>
            <person name="Roelofs D."/>
        </authorList>
    </citation>
    <scope>NUCLEOTIDE SEQUENCE [LARGE SCALE GENOMIC DNA]</scope>
    <source>
        <strain evidence="2 3">VU population</strain>
        <tissue evidence="2">Whole body</tissue>
    </source>
</reference>
<evidence type="ECO:0000313" key="3">
    <source>
        <dbReference type="Proteomes" id="UP000198287"/>
    </source>
</evidence>
<keyword evidence="1" id="KW-0812">Transmembrane</keyword>
<sequence length="318" mass="35366">MQKISFYVCDLSSHEILPSKMASLHLLRYTFIYSLLVCISITNVTSLAPGRFWDGLRTTFPHYAPVPRTTKEALSQGWTLASTNCNNGGKFNGFRYIHKPNASFTESSIVPLYDVNGVIAGIQANFLASEAKADPTNTYKFDEIPMFMRNTIDGKNVYTLTSYFVDPAIICTKGRYMTDLNSDGTATTVSFQHGPNPSRTIKAPLERSVAISAGWSNSACFPGMGFHDWYQQEKFQDTKCDKMHPVYLLYGKDNKLVGFGWMAVGNFNSPRYEHHKGAVFKMVIGPSVSPCLVEKADTVGVTITHVMLISNPDSQDCK</sequence>
<name>A0A226F4Q4_FOLCA</name>
<accession>A0A226F4Q4</accession>
<comment type="caution">
    <text evidence="2">The sequence shown here is derived from an EMBL/GenBank/DDBJ whole genome shotgun (WGS) entry which is preliminary data.</text>
</comment>
<dbReference type="STRING" id="158441.A0A226F4Q4"/>